<evidence type="ECO:0000256" key="2">
    <source>
        <dbReference type="SAM" id="Phobius"/>
    </source>
</evidence>
<evidence type="ECO:0000256" key="1">
    <source>
        <dbReference type="SAM" id="MobiDB-lite"/>
    </source>
</evidence>
<accession>A0A8H3BCK7</accession>
<dbReference type="AlphaFoldDB" id="A0A8H3BCK7"/>
<reference evidence="3" key="1">
    <citation type="submission" date="2021-01" db="EMBL/GenBank/DDBJ databases">
        <authorList>
            <person name="Kaushik A."/>
        </authorList>
    </citation>
    <scope>NUCLEOTIDE SEQUENCE</scope>
    <source>
        <strain evidence="3">AG2-2IIIB</strain>
    </source>
</reference>
<keyword evidence="2" id="KW-0812">Transmembrane</keyword>
<feature type="region of interest" description="Disordered" evidence="1">
    <location>
        <begin position="390"/>
        <end position="425"/>
    </location>
</feature>
<proteinExistence type="predicted"/>
<feature type="region of interest" description="Disordered" evidence="1">
    <location>
        <begin position="305"/>
        <end position="354"/>
    </location>
</feature>
<protein>
    <recommendedName>
        <fullName evidence="5">SH3 domain-containing protein</fullName>
    </recommendedName>
</protein>
<sequence>MQAHGRLRHKFIPTKMRLSNGHDLHRSRLSVRIPDSRSPALDTPSSANTPITLHLAIRGTSNQQETMTPLMLVGVCIAGAACVVLAIALVIRQQRKKASARTTKCVERGIQVAKKSNEHQLQWRRSTLGDASDDTHVVDAVYGEKVRSSFEPSDYHALSSNNKVKAVNRAAVTNSVILPVPAAARAHPNLKAIDVQRANNPHPPTKDQSPLVAPLPPALFPTTPSSVNTFYGPAIARTHTEHSLPQSSAIRALAIAVGVASIPNSPTHATQQVEREKAEVELPIRFSPFRESTFGDGMKLGEHLGIRASSEHQRGETSISSTDPRVHSPNSQGASSPRSFPSRPGTSGTFGQPFGAGFSFGSRVPYRTHRHAASSLSMANVKSVRISLASGQSSPGLSGGFPQGHSPHPSFSHSHGRTDSAASRTTNVVTRKVQTVFAPLLPDELVLAVGEKVTLLQSFDDEWCVVGRDRFGEVEVGAVPAFVFTKLRTGEKMERPMRSTSLGVQVEMSSAPGAAWSSRDEVISWSNF</sequence>
<evidence type="ECO:0008006" key="5">
    <source>
        <dbReference type="Google" id="ProtNLM"/>
    </source>
</evidence>
<comment type="caution">
    <text evidence="3">The sequence shown here is derived from an EMBL/GenBank/DDBJ whole genome shotgun (WGS) entry which is preliminary data.</text>
</comment>
<name>A0A8H3BCK7_9AGAM</name>
<feature type="compositionally biased region" description="Basic and acidic residues" evidence="1">
    <location>
        <begin position="305"/>
        <end position="315"/>
    </location>
</feature>
<keyword evidence="2" id="KW-0472">Membrane</keyword>
<dbReference type="Proteomes" id="UP000663843">
    <property type="component" value="Unassembled WGS sequence"/>
</dbReference>
<dbReference type="EMBL" id="CAJMWT010002761">
    <property type="protein sequence ID" value="CAE6453863.1"/>
    <property type="molecule type" value="Genomic_DNA"/>
</dbReference>
<organism evidence="3 4">
    <name type="scientific">Rhizoctonia solani</name>
    <dbReference type="NCBI Taxonomy" id="456999"/>
    <lineage>
        <taxon>Eukaryota</taxon>
        <taxon>Fungi</taxon>
        <taxon>Dikarya</taxon>
        <taxon>Basidiomycota</taxon>
        <taxon>Agaricomycotina</taxon>
        <taxon>Agaricomycetes</taxon>
        <taxon>Cantharellales</taxon>
        <taxon>Ceratobasidiaceae</taxon>
        <taxon>Rhizoctonia</taxon>
    </lineage>
</organism>
<gene>
    <name evidence="3" type="ORF">RDB_LOCUS89284</name>
</gene>
<evidence type="ECO:0000313" key="3">
    <source>
        <dbReference type="EMBL" id="CAE6453863.1"/>
    </source>
</evidence>
<evidence type="ECO:0000313" key="4">
    <source>
        <dbReference type="Proteomes" id="UP000663843"/>
    </source>
</evidence>
<keyword evidence="2" id="KW-1133">Transmembrane helix</keyword>
<feature type="transmembrane region" description="Helical" evidence="2">
    <location>
        <begin position="70"/>
        <end position="91"/>
    </location>
</feature>
<feature type="compositionally biased region" description="Polar residues" evidence="1">
    <location>
        <begin position="316"/>
        <end position="350"/>
    </location>
</feature>